<evidence type="ECO:0000313" key="5">
    <source>
        <dbReference type="Proteomes" id="UP001457282"/>
    </source>
</evidence>
<keyword evidence="1" id="KW-0479">Metal-binding</keyword>
<dbReference type="InterPro" id="IPR001878">
    <property type="entry name" value="Znf_CCHC"/>
</dbReference>
<dbReference type="GO" id="GO:0003676">
    <property type="term" value="F:nucleic acid binding"/>
    <property type="evidence" value="ECO:0007669"/>
    <property type="project" value="InterPro"/>
</dbReference>
<dbReference type="InterPro" id="IPR032567">
    <property type="entry name" value="RTL1-rel"/>
</dbReference>
<dbReference type="GO" id="GO:0008270">
    <property type="term" value="F:zinc ion binding"/>
    <property type="evidence" value="ECO:0007669"/>
    <property type="project" value="UniProtKB-KW"/>
</dbReference>
<name>A0AAW1VZ70_RUBAR</name>
<keyword evidence="5" id="KW-1185">Reference proteome</keyword>
<dbReference type="PROSITE" id="PS50158">
    <property type="entry name" value="ZF_CCHC"/>
    <property type="match status" value="1"/>
</dbReference>
<dbReference type="InterPro" id="IPR005162">
    <property type="entry name" value="Retrotrans_gag_dom"/>
</dbReference>
<dbReference type="Pfam" id="PF03732">
    <property type="entry name" value="Retrotrans_gag"/>
    <property type="match status" value="1"/>
</dbReference>
<reference evidence="4 5" key="1">
    <citation type="journal article" date="2023" name="G3 (Bethesda)">
        <title>A chromosome-length genome assembly and annotation of blackberry (Rubus argutus, cv. 'Hillquist').</title>
        <authorList>
            <person name="Bruna T."/>
            <person name="Aryal R."/>
            <person name="Dudchenko O."/>
            <person name="Sargent D.J."/>
            <person name="Mead D."/>
            <person name="Buti M."/>
            <person name="Cavallini A."/>
            <person name="Hytonen T."/>
            <person name="Andres J."/>
            <person name="Pham M."/>
            <person name="Weisz D."/>
            <person name="Mascagni F."/>
            <person name="Usai G."/>
            <person name="Natali L."/>
            <person name="Bassil N."/>
            <person name="Fernandez G.E."/>
            <person name="Lomsadze A."/>
            <person name="Armour M."/>
            <person name="Olukolu B."/>
            <person name="Poorten T."/>
            <person name="Britton C."/>
            <person name="Davik J."/>
            <person name="Ashrafi H."/>
            <person name="Aiden E.L."/>
            <person name="Borodovsky M."/>
            <person name="Worthington M."/>
        </authorList>
    </citation>
    <scope>NUCLEOTIDE SEQUENCE [LARGE SCALE GENOMIC DNA]</scope>
    <source>
        <strain evidence="4">PI 553951</strain>
    </source>
</reference>
<feature type="region of interest" description="Disordered" evidence="2">
    <location>
        <begin position="254"/>
        <end position="302"/>
    </location>
</feature>
<dbReference type="InterPro" id="IPR036875">
    <property type="entry name" value="Znf_CCHC_sf"/>
</dbReference>
<evidence type="ECO:0000256" key="2">
    <source>
        <dbReference type="SAM" id="MobiDB-lite"/>
    </source>
</evidence>
<dbReference type="PANTHER" id="PTHR15503">
    <property type="entry name" value="LDOC1 RELATED"/>
    <property type="match status" value="1"/>
</dbReference>
<feature type="domain" description="CCHC-type" evidence="3">
    <location>
        <begin position="280"/>
        <end position="294"/>
    </location>
</feature>
<dbReference type="Proteomes" id="UP001457282">
    <property type="component" value="Unassembled WGS sequence"/>
</dbReference>
<dbReference type="Gene3D" id="4.10.60.10">
    <property type="entry name" value="Zinc finger, CCHC-type"/>
    <property type="match status" value="1"/>
</dbReference>
<evidence type="ECO:0000256" key="1">
    <source>
        <dbReference type="PROSITE-ProRule" id="PRU00047"/>
    </source>
</evidence>
<keyword evidence="1" id="KW-0862">Zinc</keyword>
<comment type="caution">
    <text evidence="4">The sequence shown here is derived from an EMBL/GenBank/DDBJ whole genome shotgun (WGS) entry which is preliminary data.</text>
</comment>
<dbReference type="PANTHER" id="PTHR15503:SF42">
    <property type="entry name" value="ZINC FINGER, CCHC-TYPE, RETROTRANSPOSON GAG DOMAIN, ASPARTIC PEPTIDASE DOMAIN PROTEIN-RELATED"/>
    <property type="match status" value="1"/>
</dbReference>
<dbReference type="SUPFAM" id="SSF57756">
    <property type="entry name" value="Retrovirus zinc finger-like domains"/>
    <property type="match status" value="1"/>
</dbReference>
<dbReference type="EMBL" id="JBEDUW010000007">
    <property type="protein sequence ID" value="KAK9912416.1"/>
    <property type="molecule type" value="Genomic_DNA"/>
</dbReference>
<accession>A0AAW1VZ70</accession>
<protein>
    <recommendedName>
        <fullName evidence="3">CCHC-type domain-containing protein</fullName>
    </recommendedName>
</protein>
<keyword evidence="1" id="KW-0863">Zinc-finger</keyword>
<evidence type="ECO:0000313" key="4">
    <source>
        <dbReference type="EMBL" id="KAK9912416.1"/>
    </source>
</evidence>
<proteinExistence type="predicted"/>
<gene>
    <name evidence="4" type="ORF">M0R45_036283</name>
</gene>
<evidence type="ECO:0000259" key="3">
    <source>
        <dbReference type="PROSITE" id="PS50158"/>
    </source>
</evidence>
<organism evidence="4 5">
    <name type="scientific">Rubus argutus</name>
    <name type="common">Southern blackberry</name>
    <dbReference type="NCBI Taxonomy" id="59490"/>
    <lineage>
        <taxon>Eukaryota</taxon>
        <taxon>Viridiplantae</taxon>
        <taxon>Streptophyta</taxon>
        <taxon>Embryophyta</taxon>
        <taxon>Tracheophyta</taxon>
        <taxon>Spermatophyta</taxon>
        <taxon>Magnoliopsida</taxon>
        <taxon>eudicotyledons</taxon>
        <taxon>Gunneridae</taxon>
        <taxon>Pentapetalae</taxon>
        <taxon>rosids</taxon>
        <taxon>fabids</taxon>
        <taxon>Rosales</taxon>
        <taxon>Rosaceae</taxon>
        <taxon>Rosoideae</taxon>
        <taxon>Rosoideae incertae sedis</taxon>
        <taxon>Rubus</taxon>
    </lineage>
</organism>
<sequence>MLTLRSNTEFETSDACESVTAAKGTVLLKKHSKLRNTARTGEASTSTTGHPHVEEVAKLFQAFLQTASLELEGAAGVNRRLKFLKMFISLSPPKYAGNLENSLEGLEWLLRVKQCLDVIDAPGNLRVGFAVYSLTGAAGYWWDLVKRTRDVESMTWDDFEQLFLNRYFPEPIRDAKEQEFVKLLQGEMTVFQYNSKFIELSCHAPNHLSSDAARAQKFKLGLRPSIRMHLAAIRYKTYHEAVAAALKMEELENIDHESEQESFEGASGRGGKRQRKQYTCHNCGEPGHIRPHCPYNPSPSSL</sequence>
<dbReference type="AlphaFoldDB" id="A0AAW1VZ70"/>